<evidence type="ECO:0000256" key="3">
    <source>
        <dbReference type="ARBA" id="ARBA00007681"/>
    </source>
</evidence>
<dbReference type="EMBL" id="MHKX01000031">
    <property type="protein sequence ID" value="OGY97532.1"/>
    <property type="molecule type" value="Genomic_DNA"/>
</dbReference>
<protein>
    <recommendedName>
        <fullName evidence="10">ATP synthase gamma chain</fullName>
    </recommendedName>
    <alternativeName>
        <fullName evidence="10">ATP synthase F1 sector gamma subunit</fullName>
    </alternativeName>
    <alternativeName>
        <fullName evidence="10">F-ATPase gamma subunit</fullName>
    </alternativeName>
</protein>
<keyword evidence="5 10" id="KW-0375">Hydrogen ion transport</keyword>
<name>A0A1G2C812_9BACT</name>
<evidence type="ECO:0000256" key="2">
    <source>
        <dbReference type="ARBA" id="ARBA00004170"/>
    </source>
</evidence>
<comment type="caution">
    <text evidence="11">The sequence shown here is derived from an EMBL/GenBank/DDBJ whole genome shotgun (WGS) entry which is preliminary data.</text>
</comment>
<evidence type="ECO:0000313" key="12">
    <source>
        <dbReference type="Proteomes" id="UP000179059"/>
    </source>
</evidence>
<evidence type="ECO:0000256" key="10">
    <source>
        <dbReference type="HAMAP-Rule" id="MF_00815"/>
    </source>
</evidence>
<proteinExistence type="inferred from homology"/>
<comment type="subcellular location">
    <subcellularLocation>
        <location evidence="10">Cell membrane</location>
        <topology evidence="10">Peripheral membrane protein</topology>
    </subcellularLocation>
    <subcellularLocation>
        <location evidence="2">Membrane</location>
        <topology evidence="2">Peripheral membrane protein</topology>
    </subcellularLocation>
</comment>
<evidence type="ECO:0000313" key="11">
    <source>
        <dbReference type="EMBL" id="OGY97532.1"/>
    </source>
</evidence>
<organism evidence="11 12">
    <name type="scientific">Candidatus Liptonbacteria bacterium RIFCSPHIGHO2_01_FULL_57_28</name>
    <dbReference type="NCBI Taxonomy" id="1798647"/>
    <lineage>
        <taxon>Bacteria</taxon>
        <taxon>Candidatus Liptoniibacteriota</taxon>
    </lineage>
</organism>
<keyword evidence="7 10" id="KW-0472">Membrane</keyword>
<dbReference type="SUPFAM" id="SSF52943">
    <property type="entry name" value="ATP synthase (F1-ATPase), gamma subunit"/>
    <property type="match status" value="1"/>
</dbReference>
<evidence type="ECO:0000256" key="9">
    <source>
        <dbReference type="ARBA" id="ARBA00023310"/>
    </source>
</evidence>
<keyword evidence="6 10" id="KW-0406">Ion transport</keyword>
<sequence>MESLQNIKRHLKGVQNIRQITKAMELVAANKMRRSQEIALASRAYGFAALDLLGTLSRLEVDLPALLQKRPGAKRAIVVVTSDKGLAGAFNSAVLREYENYISKNNIDPQDKSVSFIAVGQKAVNYLERRTHSLAARFVRFGDYTSLEETDPLSQKLVDGFLNGEWDEVIMISTHFRTALRQEVLTRTLLPVNPAAVRETLQDVIPETGRFADLRARLSEQRVDTAVTYKIEPTVKAVMESLAPHLVRTEIYQVVLEANASEWAARRFAMKSASDNAKELGEELTLQFNKSRQADITRQIIEIAAGAEALS</sequence>
<evidence type="ECO:0000256" key="4">
    <source>
        <dbReference type="ARBA" id="ARBA00022448"/>
    </source>
</evidence>
<comment type="subunit">
    <text evidence="10">F-type ATPases have 2 components, CF(1) - the catalytic core - and CF(0) - the membrane proton channel. CF(1) has five subunits: alpha(3), beta(3), gamma(1), delta(1), epsilon(1). CF(0) has three main subunits: a, b and c.</text>
</comment>
<dbReference type="Gene3D" id="1.10.287.80">
    <property type="entry name" value="ATP synthase, gamma subunit, helix hairpin domain"/>
    <property type="match status" value="2"/>
</dbReference>
<keyword evidence="8 10" id="KW-0139">CF(1)</keyword>
<dbReference type="PRINTS" id="PR00126">
    <property type="entry name" value="ATPASEGAMMA"/>
</dbReference>
<dbReference type="GO" id="GO:0046933">
    <property type="term" value="F:proton-transporting ATP synthase activity, rotational mechanism"/>
    <property type="evidence" value="ECO:0007669"/>
    <property type="project" value="UniProtKB-UniRule"/>
</dbReference>
<dbReference type="NCBIfam" id="TIGR01146">
    <property type="entry name" value="ATPsyn_F1gamma"/>
    <property type="match status" value="1"/>
</dbReference>
<dbReference type="Pfam" id="PF00231">
    <property type="entry name" value="ATP-synt"/>
    <property type="match status" value="1"/>
</dbReference>
<reference evidence="11 12" key="1">
    <citation type="journal article" date="2016" name="Nat. Commun.">
        <title>Thousands of microbial genomes shed light on interconnected biogeochemical processes in an aquifer system.</title>
        <authorList>
            <person name="Anantharaman K."/>
            <person name="Brown C.T."/>
            <person name="Hug L.A."/>
            <person name="Sharon I."/>
            <person name="Castelle C.J."/>
            <person name="Probst A.J."/>
            <person name="Thomas B.C."/>
            <person name="Singh A."/>
            <person name="Wilkins M.J."/>
            <person name="Karaoz U."/>
            <person name="Brodie E.L."/>
            <person name="Williams K.H."/>
            <person name="Hubbard S.S."/>
            <person name="Banfield J.F."/>
        </authorList>
    </citation>
    <scope>NUCLEOTIDE SEQUENCE [LARGE SCALE GENOMIC DNA]</scope>
</reference>
<dbReference type="PANTHER" id="PTHR11693">
    <property type="entry name" value="ATP SYNTHASE GAMMA CHAIN"/>
    <property type="match status" value="1"/>
</dbReference>
<keyword evidence="4 10" id="KW-0813">Transport</keyword>
<dbReference type="InterPro" id="IPR035968">
    <property type="entry name" value="ATP_synth_F1_ATPase_gsu"/>
</dbReference>
<accession>A0A1G2C812</accession>
<dbReference type="HAMAP" id="MF_00815">
    <property type="entry name" value="ATP_synth_gamma_bact"/>
    <property type="match status" value="1"/>
</dbReference>
<dbReference type="GO" id="GO:0005886">
    <property type="term" value="C:plasma membrane"/>
    <property type="evidence" value="ECO:0007669"/>
    <property type="project" value="UniProtKB-SubCell"/>
</dbReference>
<evidence type="ECO:0000256" key="6">
    <source>
        <dbReference type="ARBA" id="ARBA00023065"/>
    </source>
</evidence>
<dbReference type="Gene3D" id="3.40.1380.10">
    <property type="match status" value="1"/>
</dbReference>
<dbReference type="GO" id="GO:0045259">
    <property type="term" value="C:proton-transporting ATP synthase complex"/>
    <property type="evidence" value="ECO:0007669"/>
    <property type="project" value="UniProtKB-KW"/>
</dbReference>
<dbReference type="GO" id="GO:0042777">
    <property type="term" value="P:proton motive force-driven plasma membrane ATP synthesis"/>
    <property type="evidence" value="ECO:0007669"/>
    <property type="project" value="UniProtKB-UniRule"/>
</dbReference>
<dbReference type="Proteomes" id="UP000179059">
    <property type="component" value="Unassembled WGS sequence"/>
</dbReference>
<comment type="similarity">
    <text evidence="3 10">Belongs to the ATPase gamma chain family.</text>
</comment>
<evidence type="ECO:0000256" key="8">
    <source>
        <dbReference type="ARBA" id="ARBA00023196"/>
    </source>
</evidence>
<gene>
    <name evidence="10" type="primary">atpG</name>
    <name evidence="11" type="ORF">A2855_02565</name>
</gene>
<dbReference type="PANTHER" id="PTHR11693:SF22">
    <property type="entry name" value="ATP SYNTHASE SUBUNIT GAMMA, MITOCHONDRIAL"/>
    <property type="match status" value="1"/>
</dbReference>
<dbReference type="GO" id="GO:0005524">
    <property type="term" value="F:ATP binding"/>
    <property type="evidence" value="ECO:0007669"/>
    <property type="project" value="UniProtKB-UniRule"/>
</dbReference>
<evidence type="ECO:0000256" key="5">
    <source>
        <dbReference type="ARBA" id="ARBA00022781"/>
    </source>
</evidence>
<comment type="function">
    <text evidence="1 10">Produces ATP from ADP in the presence of a proton gradient across the membrane. The gamma chain is believed to be important in regulating ATPase activity and the flow of protons through the CF(0) complex.</text>
</comment>
<keyword evidence="9 10" id="KW-0066">ATP synthesis</keyword>
<evidence type="ECO:0000256" key="7">
    <source>
        <dbReference type="ARBA" id="ARBA00023136"/>
    </source>
</evidence>
<dbReference type="AlphaFoldDB" id="A0A1G2C812"/>
<dbReference type="CDD" id="cd12151">
    <property type="entry name" value="F1-ATPase_gamma"/>
    <property type="match status" value="1"/>
</dbReference>
<keyword evidence="10" id="KW-1003">Cell membrane</keyword>
<evidence type="ECO:0000256" key="1">
    <source>
        <dbReference type="ARBA" id="ARBA00003456"/>
    </source>
</evidence>
<dbReference type="STRING" id="1798647.A2855_02565"/>
<dbReference type="InterPro" id="IPR000131">
    <property type="entry name" value="ATP_synth_F1_gsu"/>
</dbReference>